<proteinExistence type="predicted"/>
<name>A0AA37PAN5_9PEZI</name>
<organism evidence="1 2">
    <name type="scientific">Colletotrichum spaethianum</name>
    <dbReference type="NCBI Taxonomy" id="700344"/>
    <lineage>
        <taxon>Eukaryota</taxon>
        <taxon>Fungi</taxon>
        <taxon>Dikarya</taxon>
        <taxon>Ascomycota</taxon>
        <taxon>Pezizomycotina</taxon>
        <taxon>Sordariomycetes</taxon>
        <taxon>Hypocreomycetidae</taxon>
        <taxon>Glomerellales</taxon>
        <taxon>Glomerellaceae</taxon>
        <taxon>Colletotrichum</taxon>
        <taxon>Colletotrichum spaethianum species complex</taxon>
    </lineage>
</organism>
<keyword evidence="2" id="KW-1185">Reference proteome</keyword>
<dbReference type="AlphaFoldDB" id="A0AA37PAN5"/>
<gene>
    <name evidence="1" type="ORF">ColSpa_08952</name>
</gene>
<comment type="caution">
    <text evidence="1">The sequence shown here is derived from an EMBL/GenBank/DDBJ whole genome shotgun (WGS) entry which is preliminary data.</text>
</comment>
<dbReference type="GeneID" id="73329754"/>
<evidence type="ECO:0000313" key="1">
    <source>
        <dbReference type="EMBL" id="GKT48771.1"/>
    </source>
</evidence>
<dbReference type="RefSeq" id="XP_049131121.1">
    <property type="nucleotide sequence ID" value="XM_049275164.1"/>
</dbReference>
<accession>A0AA37PAN5</accession>
<reference evidence="1 2" key="1">
    <citation type="submission" date="2022-03" db="EMBL/GenBank/DDBJ databases">
        <title>Genome data of Colletotrichum spp.</title>
        <authorList>
            <person name="Utami Y.D."/>
            <person name="Hiruma K."/>
        </authorList>
    </citation>
    <scope>NUCLEOTIDE SEQUENCE [LARGE SCALE GENOMIC DNA]</scope>
    <source>
        <strain evidence="1 2">MAFF 239500</strain>
    </source>
</reference>
<dbReference type="Proteomes" id="UP001055115">
    <property type="component" value="Unassembled WGS sequence"/>
</dbReference>
<protein>
    <submittedName>
        <fullName evidence="1">Uncharacterized protein</fullName>
    </submittedName>
</protein>
<dbReference type="EMBL" id="BQXU01000025">
    <property type="protein sequence ID" value="GKT48771.1"/>
    <property type="molecule type" value="Genomic_DNA"/>
</dbReference>
<evidence type="ECO:0000313" key="2">
    <source>
        <dbReference type="Proteomes" id="UP001055115"/>
    </source>
</evidence>
<sequence length="106" mass="12520">MYCRLEYYLIDRECLALFTSTLDFDPDEHGSPDAAQGQPDRASMFRLSRKPVAFLCTEIFIIEELEAHSELLYYTDTSLEAVDEPRRLKVVYHIVQLFNRIRQDNR</sequence>